<dbReference type="Pfam" id="PF05014">
    <property type="entry name" value="Nuc_deoxyrib_tr"/>
    <property type="match status" value="1"/>
</dbReference>
<name>A0ABT1HRL3_STRSD</name>
<proteinExistence type="predicted"/>
<keyword evidence="2" id="KW-1185">Reference proteome</keyword>
<dbReference type="RefSeq" id="WP_253669100.1">
    <property type="nucleotide sequence ID" value="NZ_JAMTCP010000007.1"/>
</dbReference>
<evidence type="ECO:0000313" key="1">
    <source>
        <dbReference type="EMBL" id="MCP2258154.1"/>
    </source>
</evidence>
<sequence length="173" mass="19079">MPDRDASAPTVFIGGPFKGCVDPLTGEIDPAVRRRYERLITFFRERGWTVTNAHETEAWGRGMVTPWECTERDFRWMLDCDLFVAFPGDPPSPGTHVEIGWATGLGRPVVVLLEENHAYAALVTGLPAVGAVHLVTYSDDPGFLDTLTRSVRALAHQVGATWTLDDPVTERAT</sequence>
<organism evidence="1 2">
    <name type="scientific">Streptoalloteichus tenebrarius (strain ATCC 17920 / DSM 40477 / JCM 4838 / CBS 697.72 / NBRC 16177 / NCIMB 11028 / NRRL B-12390 / A12253. 1 / ISP 5477)</name>
    <name type="common">Streptomyces tenebrarius</name>
    <dbReference type="NCBI Taxonomy" id="1933"/>
    <lineage>
        <taxon>Bacteria</taxon>
        <taxon>Bacillati</taxon>
        <taxon>Actinomycetota</taxon>
        <taxon>Actinomycetes</taxon>
        <taxon>Pseudonocardiales</taxon>
        <taxon>Pseudonocardiaceae</taxon>
        <taxon>Streptoalloteichus</taxon>
    </lineage>
</organism>
<protein>
    <submittedName>
        <fullName evidence="1">Nucleoside 2-deoxyribosyltransferase</fullName>
    </submittedName>
</protein>
<dbReference type="Proteomes" id="UP001205311">
    <property type="component" value="Unassembled WGS sequence"/>
</dbReference>
<comment type="caution">
    <text evidence="1">The sequence shown here is derived from an EMBL/GenBank/DDBJ whole genome shotgun (WGS) entry which is preliminary data.</text>
</comment>
<dbReference type="Gene3D" id="3.40.50.450">
    <property type="match status" value="1"/>
</dbReference>
<dbReference type="EMBL" id="JAMTCP010000007">
    <property type="protein sequence ID" value="MCP2258154.1"/>
    <property type="molecule type" value="Genomic_DNA"/>
</dbReference>
<accession>A0ABT1HRL3</accession>
<gene>
    <name evidence="1" type="ORF">LX15_001848</name>
</gene>
<evidence type="ECO:0000313" key="2">
    <source>
        <dbReference type="Proteomes" id="UP001205311"/>
    </source>
</evidence>
<dbReference type="SUPFAM" id="SSF52309">
    <property type="entry name" value="N-(deoxy)ribosyltransferase-like"/>
    <property type="match status" value="1"/>
</dbReference>
<reference evidence="1 2" key="1">
    <citation type="submission" date="2022-06" db="EMBL/GenBank/DDBJ databases">
        <title>Genomic Encyclopedia of Archaeal and Bacterial Type Strains, Phase II (KMG-II): from individual species to whole genera.</title>
        <authorList>
            <person name="Goeker M."/>
        </authorList>
    </citation>
    <scope>NUCLEOTIDE SEQUENCE [LARGE SCALE GENOMIC DNA]</scope>
    <source>
        <strain evidence="1 2">DSM 40477</strain>
    </source>
</reference>
<dbReference type="InterPro" id="IPR007710">
    <property type="entry name" value="Nucleoside_deoxyribTrfase"/>
</dbReference>